<keyword evidence="3" id="KW-1185">Reference proteome</keyword>
<proteinExistence type="predicted"/>
<keyword evidence="1" id="KW-0472">Membrane</keyword>
<gene>
    <name evidence="2" type="ORF">NC661_02110</name>
</gene>
<dbReference type="Proteomes" id="UP001145072">
    <property type="component" value="Unassembled WGS sequence"/>
</dbReference>
<evidence type="ECO:0000313" key="2">
    <source>
        <dbReference type="EMBL" id="MDC3419172.1"/>
    </source>
</evidence>
<sequence length="145" mass="16871">MEEKTLQKLRTTLLYIFIILLSLLIAYVLVYPIGFLPSGYQMISQGEQSITLQHNNIIGLEEKMIVFNPKDHEWQLGYVVDSLENQKFFLVMFLTTVFVSFVLFLYRMNKGETLKQSFLKSGMISTIFTLLSYIQAIHGIEKYVL</sequence>
<keyword evidence="1" id="KW-1133">Transmembrane helix</keyword>
<keyword evidence="1" id="KW-0812">Transmembrane</keyword>
<accession>A0A9X3WG23</accession>
<feature type="transmembrane region" description="Helical" evidence="1">
    <location>
        <begin position="12"/>
        <end position="34"/>
    </location>
</feature>
<feature type="transmembrane region" description="Helical" evidence="1">
    <location>
        <begin position="118"/>
        <end position="140"/>
    </location>
</feature>
<name>A0A9X3WG23_9BACI</name>
<comment type="caution">
    <text evidence="2">The sequence shown here is derived from an EMBL/GenBank/DDBJ whole genome shotgun (WGS) entry which is preliminary data.</text>
</comment>
<organism evidence="2 3">
    <name type="scientific">Aquibacillus koreensis</name>
    <dbReference type="NCBI Taxonomy" id="279446"/>
    <lineage>
        <taxon>Bacteria</taxon>
        <taxon>Bacillati</taxon>
        <taxon>Bacillota</taxon>
        <taxon>Bacilli</taxon>
        <taxon>Bacillales</taxon>
        <taxon>Bacillaceae</taxon>
        <taxon>Aquibacillus</taxon>
    </lineage>
</organism>
<dbReference type="RefSeq" id="WP_259871936.1">
    <property type="nucleotide sequence ID" value="NZ_JAMQJZ010000001.1"/>
</dbReference>
<protein>
    <submittedName>
        <fullName evidence="2">Uncharacterized protein</fullName>
    </submittedName>
</protein>
<evidence type="ECO:0000313" key="3">
    <source>
        <dbReference type="Proteomes" id="UP001145072"/>
    </source>
</evidence>
<reference evidence="2" key="1">
    <citation type="submission" date="2022-06" db="EMBL/GenBank/DDBJ databases">
        <title>Aquibacillus sp. a new bacterium isolated from soil saline samples.</title>
        <authorList>
            <person name="Galisteo C."/>
            <person name="De La Haba R."/>
            <person name="Sanchez-Porro C."/>
            <person name="Ventosa A."/>
        </authorList>
    </citation>
    <scope>NUCLEOTIDE SEQUENCE</scope>
    <source>
        <strain evidence="2">JCM 12387</strain>
    </source>
</reference>
<evidence type="ECO:0000256" key="1">
    <source>
        <dbReference type="SAM" id="Phobius"/>
    </source>
</evidence>
<dbReference type="EMBL" id="JAMQJZ010000001">
    <property type="protein sequence ID" value="MDC3419172.1"/>
    <property type="molecule type" value="Genomic_DNA"/>
</dbReference>
<dbReference type="AlphaFoldDB" id="A0A9X3WG23"/>
<feature type="transmembrane region" description="Helical" evidence="1">
    <location>
        <begin position="88"/>
        <end position="106"/>
    </location>
</feature>